<dbReference type="Pfam" id="PF26639">
    <property type="entry name" value="Het-6_barrel"/>
    <property type="match status" value="1"/>
</dbReference>
<dbReference type="InterPro" id="IPR052895">
    <property type="entry name" value="HetReg/Transcr_Mod"/>
</dbReference>
<keyword evidence="2" id="KW-1185">Reference proteome</keyword>
<accession>A0A1L7XNN4</accession>
<evidence type="ECO:0008006" key="3">
    <source>
        <dbReference type="Google" id="ProtNLM"/>
    </source>
</evidence>
<proteinExistence type="predicted"/>
<name>A0A1L7XNN4_9HELO</name>
<gene>
    <name evidence="1" type="ORF">PAC_16525</name>
</gene>
<dbReference type="AlphaFoldDB" id="A0A1L7XNN4"/>
<dbReference type="OrthoDB" id="2157530at2759"/>
<dbReference type="PANTHER" id="PTHR24148:SF73">
    <property type="entry name" value="HET DOMAIN PROTEIN (AFU_ORTHOLOGUE AFUA_8G01020)"/>
    <property type="match status" value="1"/>
</dbReference>
<sequence>MAKYDLLWLGEDPDNYAKPAFEIIIYIANVWHHVYDENNKPLSTASNDDRRHWKDIPETFEVSFDIIKRALGDPPVWQRIWIIQEIAAARHVYLHFGSRSIPWTILENFDKANRDSFQPILKLWDDFNDCFATDPRDMIFALLGLAYEASRAIMADYTKSREEVFTMISASKLPSWVVDFSSHNEGRYLPSIAVSDHAYKASGSTFCFTIKADVKNPSSLVLNGIMLDTITQKFELDTTQDTLMEKFGFSPDEPDSRIQRLKISITRLTALIWELPEWIFDTNARGAIMRESRTGHEKYAKFRSAGTYASSTRAILDNKILANKEMIRELGDLLFLLRESKAALLEGSFQEVFQDERFLEALEKILVSIVPEKWNYEFFVGEGGCVGMVPYTARVGDVVVVLFGAKVPLVLRGVEGGKGRWELVGTSYVDGFMYGEAIELRDAGLLKHESVCIIGFG</sequence>
<reference evidence="1 2" key="1">
    <citation type="submission" date="2016-03" db="EMBL/GenBank/DDBJ databases">
        <authorList>
            <person name="Ploux O."/>
        </authorList>
    </citation>
    <scope>NUCLEOTIDE SEQUENCE [LARGE SCALE GENOMIC DNA]</scope>
    <source>
        <strain evidence="1 2">UAMH 11012</strain>
    </source>
</reference>
<dbReference type="Proteomes" id="UP000184330">
    <property type="component" value="Unassembled WGS sequence"/>
</dbReference>
<organism evidence="1 2">
    <name type="scientific">Phialocephala subalpina</name>
    <dbReference type="NCBI Taxonomy" id="576137"/>
    <lineage>
        <taxon>Eukaryota</taxon>
        <taxon>Fungi</taxon>
        <taxon>Dikarya</taxon>
        <taxon>Ascomycota</taxon>
        <taxon>Pezizomycotina</taxon>
        <taxon>Leotiomycetes</taxon>
        <taxon>Helotiales</taxon>
        <taxon>Mollisiaceae</taxon>
        <taxon>Phialocephala</taxon>
        <taxon>Phialocephala fortinii species complex</taxon>
    </lineage>
</organism>
<protein>
    <recommendedName>
        <fullName evidence="3">Heterokaryon incompatibility domain-containing protein</fullName>
    </recommendedName>
</protein>
<dbReference type="EMBL" id="FJOG01000038">
    <property type="protein sequence ID" value="CZR66624.1"/>
    <property type="molecule type" value="Genomic_DNA"/>
</dbReference>
<dbReference type="PANTHER" id="PTHR24148">
    <property type="entry name" value="ANKYRIN REPEAT DOMAIN-CONTAINING PROTEIN 39 HOMOLOG-RELATED"/>
    <property type="match status" value="1"/>
</dbReference>
<evidence type="ECO:0000313" key="2">
    <source>
        <dbReference type="Proteomes" id="UP000184330"/>
    </source>
</evidence>
<evidence type="ECO:0000313" key="1">
    <source>
        <dbReference type="EMBL" id="CZR66624.1"/>
    </source>
</evidence>